<reference evidence="8" key="1">
    <citation type="journal article" date="2019" name="bioRxiv">
        <title>The Genome of the Zebra Mussel, Dreissena polymorpha: A Resource for Invasive Species Research.</title>
        <authorList>
            <person name="McCartney M.A."/>
            <person name="Auch B."/>
            <person name="Kono T."/>
            <person name="Mallez S."/>
            <person name="Zhang Y."/>
            <person name="Obille A."/>
            <person name="Becker A."/>
            <person name="Abrahante J.E."/>
            <person name="Garbe J."/>
            <person name="Badalamenti J.P."/>
            <person name="Herman A."/>
            <person name="Mangelson H."/>
            <person name="Liachko I."/>
            <person name="Sullivan S."/>
            <person name="Sone E.D."/>
            <person name="Koren S."/>
            <person name="Silverstein K.A.T."/>
            <person name="Beckman K.B."/>
            <person name="Gohl D.M."/>
        </authorList>
    </citation>
    <scope>NUCLEOTIDE SEQUENCE</scope>
    <source>
        <strain evidence="8">Duluth1</strain>
        <tissue evidence="8">Whole animal</tissue>
    </source>
</reference>
<feature type="transmembrane region" description="Helical" evidence="6">
    <location>
        <begin position="374"/>
        <end position="393"/>
    </location>
</feature>
<name>A0A9D4R888_DREPO</name>
<feature type="compositionally biased region" description="Basic and acidic residues" evidence="5">
    <location>
        <begin position="1"/>
        <end position="22"/>
    </location>
</feature>
<dbReference type="Pfam" id="PF07690">
    <property type="entry name" value="MFS_1"/>
    <property type="match status" value="1"/>
</dbReference>
<evidence type="ECO:0000256" key="2">
    <source>
        <dbReference type="ARBA" id="ARBA00022692"/>
    </source>
</evidence>
<reference evidence="8" key="2">
    <citation type="submission" date="2020-11" db="EMBL/GenBank/DDBJ databases">
        <authorList>
            <person name="McCartney M.A."/>
            <person name="Auch B."/>
            <person name="Kono T."/>
            <person name="Mallez S."/>
            <person name="Becker A."/>
            <person name="Gohl D.M."/>
            <person name="Silverstein K.A.T."/>
            <person name="Koren S."/>
            <person name="Bechman K.B."/>
            <person name="Herman A."/>
            <person name="Abrahante J.E."/>
            <person name="Garbe J."/>
        </authorList>
    </citation>
    <scope>NUCLEOTIDE SEQUENCE</scope>
    <source>
        <strain evidence="8">Duluth1</strain>
        <tissue evidence="8">Whole animal</tissue>
    </source>
</reference>
<evidence type="ECO:0000259" key="7">
    <source>
        <dbReference type="PROSITE" id="PS50850"/>
    </source>
</evidence>
<dbReference type="Proteomes" id="UP000828390">
    <property type="component" value="Unassembled WGS sequence"/>
</dbReference>
<accession>A0A9D4R888</accession>
<feature type="transmembrane region" description="Helical" evidence="6">
    <location>
        <begin position="433"/>
        <end position="456"/>
    </location>
</feature>
<keyword evidence="2 6" id="KW-0812">Transmembrane</keyword>
<dbReference type="SUPFAM" id="SSF103473">
    <property type="entry name" value="MFS general substrate transporter"/>
    <property type="match status" value="1"/>
</dbReference>
<gene>
    <name evidence="8" type="ORF">DPMN_101332</name>
</gene>
<feature type="transmembrane region" description="Helical" evidence="6">
    <location>
        <begin position="462"/>
        <end position="485"/>
    </location>
</feature>
<keyword evidence="3 6" id="KW-1133">Transmembrane helix</keyword>
<dbReference type="AlphaFoldDB" id="A0A9D4R888"/>
<dbReference type="PANTHER" id="PTHR23507:SF1">
    <property type="entry name" value="FI18259P1-RELATED"/>
    <property type="match status" value="1"/>
</dbReference>
<evidence type="ECO:0000256" key="4">
    <source>
        <dbReference type="ARBA" id="ARBA00023136"/>
    </source>
</evidence>
<dbReference type="PROSITE" id="PS50850">
    <property type="entry name" value="MFS"/>
    <property type="match status" value="1"/>
</dbReference>
<dbReference type="PANTHER" id="PTHR23507">
    <property type="entry name" value="ZGC:174356"/>
    <property type="match status" value="1"/>
</dbReference>
<comment type="subcellular location">
    <subcellularLocation>
        <location evidence="1">Membrane</location>
        <topology evidence="1">Multi-pass membrane protein</topology>
    </subcellularLocation>
</comment>
<feature type="transmembrane region" description="Helical" evidence="6">
    <location>
        <begin position="249"/>
        <end position="270"/>
    </location>
</feature>
<feature type="region of interest" description="Disordered" evidence="5">
    <location>
        <begin position="1"/>
        <end position="33"/>
    </location>
</feature>
<dbReference type="InterPro" id="IPR036259">
    <property type="entry name" value="MFS_trans_sf"/>
</dbReference>
<evidence type="ECO:0000256" key="5">
    <source>
        <dbReference type="SAM" id="MobiDB-lite"/>
    </source>
</evidence>
<evidence type="ECO:0000313" key="9">
    <source>
        <dbReference type="Proteomes" id="UP000828390"/>
    </source>
</evidence>
<evidence type="ECO:0000256" key="3">
    <source>
        <dbReference type="ARBA" id="ARBA00022989"/>
    </source>
</evidence>
<feature type="domain" description="Major facilitator superfamily (MFS) profile" evidence="7">
    <location>
        <begin position="65"/>
        <end position="490"/>
    </location>
</feature>
<dbReference type="OrthoDB" id="3026777at2759"/>
<keyword evidence="9" id="KW-1185">Reference proteome</keyword>
<evidence type="ECO:0000256" key="1">
    <source>
        <dbReference type="ARBA" id="ARBA00004141"/>
    </source>
</evidence>
<dbReference type="InterPro" id="IPR020846">
    <property type="entry name" value="MFS_dom"/>
</dbReference>
<protein>
    <recommendedName>
        <fullName evidence="7">Major facilitator superfamily (MFS) profile domain-containing protein</fullName>
    </recommendedName>
</protein>
<dbReference type="EMBL" id="JAIWYP010000003">
    <property type="protein sequence ID" value="KAH3858706.1"/>
    <property type="molecule type" value="Genomic_DNA"/>
</dbReference>
<feature type="transmembrane region" description="Helical" evidence="6">
    <location>
        <begin position="219"/>
        <end position="243"/>
    </location>
</feature>
<comment type="caution">
    <text evidence="8">The sequence shown here is derived from an EMBL/GenBank/DDBJ whole genome shotgun (WGS) entry which is preliminary data.</text>
</comment>
<organism evidence="8 9">
    <name type="scientific">Dreissena polymorpha</name>
    <name type="common">Zebra mussel</name>
    <name type="synonym">Mytilus polymorpha</name>
    <dbReference type="NCBI Taxonomy" id="45954"/>
    <lineage>
        <taxon>Eukaryota</taxon>
        <taxon>Metazoa</taxon>
        <taxon>Spiralia</taxon>
        <taxon>Lophotrochozoa</taxon>
        <taxon>Mollusca</taxon>
        <taxon>Bivalvia</taxon>
        <taxon>Autobranchia</taxon>
        <taxon>Heteroconchia</taxon>
        <taxon>Euheterodonta</taxon>
        <taxon>Imparidentia</taxon>
        <taxon>Neoheterodontei</taxon>
        <taxon>Myida</taxon>
        <taxon>Dreissenoidea</taxon>
        <taxon>Dreissenidae</taxon>
        <taxon>Dreissena</taxon>
    </lineage>
</organism>
<evidence type="ECO:0000256" key="6">
    <source>
        <dbReference type="SAM" id="Phobius"/>
    </source>
</evidence>
<feature type="transmembrane region" description="Helical" evidence="6">
    <location>
        <begin position="124"/>
        <end position="143"/>
    </location>
</feature>
<dbReference type="GO" id="GO:0016020">
    <property type="term" value="C:membrane"/>
    <property type="evidence" value="ECO:0007669"/>
    <property type="project" value="UniProtKB-SubCell"/>
</dbReference>
<sequence>MTEKDRSPFNRPHLEPNVDEKSTLLSNTDDSDGAGTTDYRKFRALEIKTTWRHWLIGPIVFAYMFAMLCSFFALVEYTNNYFMNQEYSKANISSNESADLFCNPNSSSAIYAAEMTATSEASTWNLYFALASGVPAIIANMIFGSYTDAFGRKFLLTIGIVGTTLRLGTAALIIHLELPIVFLLIACFIEGCSGQYATTLQVSLAYIADITKPGPHRMYGIIFIEVVIGIGLSLASLVSGYIIEGYGYMITFATMAGVLILNLVFMFFVLPETLSKEKRRNDNTLIGQLKASVSFFVVNDSENRLWKYRLVTVIHALCNLSYLPRTTTETLYQLGQPFCWSPTRVGTYSALRAAVILVIGLGSVKFLEKFMDEVWICIIGTASYGAAFLWTAFVTDDTSYWIIIAVGMFGPLSTTMQRSILSHLTPPEKQGAIFSVVGTLEIVCTLVANASTSYIYAATVSYMRGLVFLVLGGYDVICIILTLLLKICWSIERRRAGYKPFSPEIIVSDDT</sequence>
<keyword evidence="4 6" id="KW-0472">Membrane</keyword>
<dbReference type="Gene3D" id="1.20.1250.20">
    <property type="entry name" value="MFS general substrate transporter like domains"/>
    <property type="match status" value="1"/>
</dbReference>
<feature type="transmembrane region" description="Helical" evidence="6">
    <location>
        <begin position="399"/>
        <end position="421"/>
    </location>
</feature>
<evidence type="ECO:0000313" key="8">
    <source>
        <dbReference type="EMBL" id="KAH3858706.1"/>
    </source>
</evidence>
<dbReference type="GO" id="GO:0022857">
    <property type="term" value="F:transmembrane transporter activity"/>
    <property type="evidence" value="ECO:0007669"/>
    <property type="project" value="InterPro"/>
</dbReference>
<proteinExistence type="predicted"/>
<feature type="transmembrane region" description="Helical" evidence="6">
    <location>
        <begin position="53"/>
        <end position="75"/>
    </location>
</feature>
<dbReference type="InterPro" id="IPR011701">
    <property type="entry name" value="MFS"/>
</dbReference>